<evidence type="ECO:0000256" key="1">
    <source>
        <dbReference type="ARBA" id="ARBA00000493"/>
    </source>
</evidence>
<dbReference type="GO" id="GO:0005829">
    <property type="term" value="C:cytosol"/>
    <property type="evidence" value="ECO:0007669"/>
    <property type="project" value="Ensembl"/>
</dbReference>
<evidence type="ECO:0000256" key="11">
    <source>
        <dbReference type="ARBA" id="ARBA00025769"/>
    </source>
</evidence>
<proteinExistence type="inferred from homology"/>
<dbReference type="EC" id="3.1.11.2" evidence="4"/>
<protein>
    <recommendedName>
        <fullName evidence="4">exodeoxyribonuclease III</fullName>
        <ecNumber evidence="4">3.1.11.2</ecNumber>
    </recommendedName>
</protein>
<comment type="subcellular location">
    <subcellularLocation>
        <location evidence="3">Nucleus</location>
    </subcellularLocation>
</comment>
<keyword evidence="10" id="KW-0539">Nucleus</keyword>
<comment type="similarity">
    <text evidence="11">Belongs to the exonuclease superfamily. TREX family.</text>
</comment>
<dbReference type="GO" id="GO:0008311">
    <property type="term" value="F:double-stranded DNA 3'-5' DNA exonuclease activity"/>
    <property type="evidence" value="ECO:0007669"/>
    <property type="project" value="UniProtKB-EC"/>
</dbReference>
<gene>
    <name evidence="14" type="primary">TREX1</name>
</gene>
<reference evidence="14" key="3">
    <citation type="submission" date="2025-09" db="UniProtKB">
        <authorList>
            <consortium name="Ensembl"/>
        </authorList>
    </citation>
    <scope>IDENTIFICATION</scope>
</reference>
<dbReference type="AlphaFoldDB" id="A0A670J5E6"/>
<dbReference type="GO" id="GO:0003677">
    <property type="term" value="F:DNA binding"/>
    <property type="evidence" value="ECO:0007669"/>
    <property type="project" value="UniProtKB-ARBA"/>
</dbReference>
<keyword evidence="12" id="KW-0472">Membrane</keyword>
<keyword evidence="9" id="KW-0460">Magnesium</keyword>
<dbReference type="PANTHER" id="PTHR13058:SF27">
    <property type="entry name" value="THREE-PRIME REPAIR EXONUCLEASE 1"/>
    <property type="match status" value="1"/>
</dbReference>
<dbReference type="GO" id="GO:0032405">
    <property type="term" value="F:MutLalpha complex binding"/>
    <property type="evidence" value="ECO:0007669"/>
    <property type="project" value="Ensembl"/>
</dbReference>
<evidence type="ECO:0000313" key="14">
    <source>
        <dbReference type="Ensembl" id="ENSPMRP00000018804.1"/>
    </source>
</evidence>
<dbReference type="GO" id="GO:0140896">
    <property type="term" value="P:cGAS/STING signaling pathway"/>
    <property type="evidence" value="ECO:0007669"/>
    <property type="project" value="Ensembl"/>
</dbReference>
<dbReference type="GO" id="GO:0005789">
    <property type="term" value="C:endoplasmic reticulum membrane"/>
    <property type="evidence" value="ECO:0007669"/>
    <property type="project" value="Ensembl"/>
</dbReference>
<feature type="domain" description="Exonuclease" evidence="13">
    <location>
        <begin position="39"/>
        <end position="250"/>
    </location>
</feature>
<dbReference type="GO" id="GO:0006281">
    <property type="term" value="P:DNA repair"/>
    <property type="evidence" value="ECO:0007669"/>
    <property type="project" value="UniProtKB-ARBA"/>
</dbReference>
<evidence type="ECO:0000256" key="6">
    <source>
        <dbReference type="ARBA" id="ARBA00022723"/>
    </source>
</evidence>
<dbReference type="Proteomes" id="UP000472272">
    <property type="component" value="Chromosome 2"/>
</dbReference>
<feature type="transmembrane region" description="Helical" evidence="12">
    <location>
        <begin position="338"/>
        <end position="356"/>
    </location>
</feature>
<keyword evidence="5" id="KW-0540">Nuclease</keyword>
<dbReference type="SUPFAM" id="SSF53098">
    <property type="entry name" value="Ribonuclease H-like"/>
    <property type="match status" value="1"/>
</dbReference>
<keyword evidence="12" id="KW-0812">Transmembrane</keyword>
<evidence type="ECO:0000256" key="8">
    <source>
        <dbReference type="ARBA" id="ARBA00022839"/>
    </source>
</evidence>
<dbReference type="GO" id="GO:0006308">
    <property type="term" value="P:DNA catabolic process"/>
    <property type="evidence" value="ECO:0007669"/>
    <property type="project" value="TreeGrafter"/>
</dbReference>
<dbReference type="GO" id="GO:0032407">
    <property type="term" value="F:MutSalpha complex binding"/>
    <property type="evidence" value="ECO:0007669"/>
    <property type="project" value="Ensembl"/>
</dbReference>
<evidence type="ECO:0000259" key="13">
    <source>
        <dbReference type="SMART" id="SM00479"/>
    </source>
</evidence>
<dbReference type="InterPro" id="IPR012337">
    <property type="entry name" value="RNaseH-like_sf"/>
</dbReference>
<evidence type="ECO:0000256" key="9">
    <source>
        <dbReference type="ARBA" id="ARBA00022842"/>
    </source>
</evidence>
<dbReference type="GO" id="GO:0005634">
    <property type="term" value="C:nucleus"/>
    <property type="evidence" value="ECO:0007669"/>
    <property type="project" value="UniProtKB-SubCell"/>
</dbReference>
<evidence type="ECO:0000313" key="15">
    <source>
        <dbReference type="Proteomes" id="UP000472272"/>
    </source>
</evidence>
<sequence>MRSIHCIGHLVPFPNFHCSFFLDLRMWPTSVTPSKPIETFVFMDLEATGLPPSQPKIAEMCLFAVSRHSLENPQYSNPRPKPLPLLPRLADKLSVCINPDKLFTPAASSITGLTNEAFAMNRKQTFNLHLLHMIVAFFRRQHPPICLVAHNGYGYDFPLLKAELSALGHLALDEIYCADTIKAMKALDSENNQLQQFAYQPSAPGSRKKYALRDLYFKFYREYPPNSHNAEGDVIALINIFQQRASDLMCWMDSNAIPFNSIRAMYKENERYASFSKTPGNIQPPHSSHLQMQSRQRVAASTSRWPFPEGGEPADNNYIPLSHRSADKYFIIPDEIKSVQGILILFLGLVVMWVAVKYPV</sequence>
<keyword evidence="8" id="KW-0269">Exonuclease</keyword>
<evidence type="ECO:0000256" key="3">
    <source>
        <dbReference type="ARBA" id="ARBA00004123"/>
    </source>
</evidence>
<dbReference type="GO" id="GO:0045824">
    <property type="term" value="P:negative regulation of innate immune response"/>
    <property type="evidence" value="ECO:0007669"/>
    <property type="project" value="Ensembl"/>
</dbReference>
<comment type="cofactor">
    <cofactor evidence="2">
        <name>Mg(2+)</name>
        <dbReference type="ChEBI" id="CHEBI:18420"/>
    </cofactor>
</comment>
<dbReference type="FunFam" id="3.30.420.10:FF:000046">
    <property type="entry name" value="Three prime repair exonuclease 1"/>
    <property type="match status" value="1"/>
</dbReference>
<dbReference type="OMA" id="ICQWRPR"/>
<evidence type="ECO:0000256" key="12">
    <source>
        <dbReference type="SAM" id="Phobius"/>
    </source>
</evidence>
<keyword evidence="15" id="KW-1185">Reference proteome</keyword>
<evidence type="ECO:0000256" key="2">
    <source>
        <dbReference type="ARBA" id="ARBA00001946"/>
    </source>
</evidence>
<accession>A0A670J5E6</accession>
<dbReference type="PANTHER" id="PTHR13058">
    <property type="entry name" value="THREE PRIME REPAIR EXONUCLEASE 1, 2"/>
    <property type="match status" value="1"/>
</dbReference>
<dbReference type="Ensembl" id="ENSPMRT00000019975.1">
    <property type="protein sequence ID" value="ENSPMRP00000018804.1"/>
    <property type="gene ID" value="ENSPMRG00000012304.1"/>
</dbReference>
<evidence type="ECO:0000256" key="5">
    <source>
        <dbReference type="ARBA" id="ARBA00022722"/>
    </source>
</evidence>
<keyword evidence="6" id="KW-0479">Metal-binding</keyword>
<organism evidence="14 15">
    <name type="scientific">Podarcis muralis</name>
    <name type="common">Wall lizard</name>
    <name type="synonym">Lacerta muralis</name>
    <dbReference type="NCBI Taxonomy" id="64176"/>
    <lineage>
        <taxon>Eukaryota</taxon>
        <taxon>Metazoa</taxon>
        <taxon>Chordata</taxon>
        <taxon>Craniata</taxon>
        <taxon>Vertebrata</taxon>
        <taxon>Euteleostomi</taxon>
        <taxon>Lepidosauria</taxon>
        <taxon>Squamata</taxon>
        <taxon>Bifurcata</taxon>
        <taxon>Unidentata</taxon>
        <taxon>Episquamata</taxon>
        <taxon>Laterata</taxon>
        <taxon>Lacertibaenia</taxon>
        <taxon>Lacertidae</taxon>
        <taxon>Podarcis</taxon>
    </lineage>
</organism>
<dbReference type="GO" id="GO:0160049">
    <property type="term" value="P:negative regulation of cGAS/STING signaling pathway"/>
    <property type="evidence" value="ECO:0007669"/>
    <property type="project" value="Ensembl"/>
</dbReference>
<dbReference type="SMART" id="SM00479">
    <property type="entry name" value="EXOIII"/>
    <property type="match status" value="1"/>
</dbReference>
<dbReference type="Gene3D" id="3.30.420.10">
    <property type="entry name" value="Ribonuclease H-like superfamily/Ribonuclease H"/>
    <property type="match status" value="1"/>
</dbReference>
<reference evidence="14" key="2">
    <citation type="submission" date="2025-08" db="UniProtKB">
        <authorList>
            <consortium name="Ensembl"/>
        </authorList>
    </citation>
    <scope>IDENTIFICATION</scope>
</reference>
<dbReference type="InterPro" id="IPR040393">
    <property type="entry name" value="TREX1/2"/>
</dbReference>
<dbReference type="InterPro" id="IPR013520">
    <property type="entry name" value="Ribonucl_H"/>
</dbReference>
<dbReference type="InterPro" id="IPR036397">
    <property type="entry name" value="RNaseH_sf"/>
</dbReference>
<keyword evidence="7" id="KW-0378">Hydrolase</keyword>
<keyword evidence="12" id="KW-1133">Transmembrane helix</keyword>
<reference evidence="14 15" key="1">
    <citation type="journal article" date="2019" name="Proc. Natl. Acad. Sci. U.S.A.">
        <title>Regulatory changes in pterin and carotenoid genes underlie balanced color polymorphisms in the wall lizard.</title>
        <authorList>
            <person name="Andrade P."/>
            <person name="Pinho C."/>
            <person name="Perez I de Lanuza G."/>
            <person name="Afonso S."/>
            <person name="Brejcha J."/>
            <person name="Rubin C.J."/>
            <person name="Wallerman O."/>
            <person name="Pereira P."/>
            <person name="Sabatino S.J."/>
            <person name="Bellati A."/>
            <person name="Pellitteri-Rosa D."/>
            <person name="Bosakova Z."/>
            <person name="Bunikis I."/>
            <person name="Carretero M.A."/>
            <person name="Feiner N."/>
            <person name="Marsik P."/>
            <person name="Pauperio F."/>
            <person name="Salvi D."/>
            <person name="Soler L."/>
            <person name="While G.M."/>
            <person name="Uller T."/>
            <person name="Font E."/>
            <person name="Andersson L."/>
            <person name="Carneiro M."/>
        </authorList>
    </citation>
    <scope>NUCLEOTIDE SEQUENCE</scope>
</reference>
<dbReference type="GO" id="GO:0046872">
    <property type="term" value="F:metal ion binding"/>
    <property type="evidence" value="ECO:0007669"/>
    <property type="project" value="UniProtKB-KW"/>
</dbReference>
<dbReference type="GeneTree" id="ENSGT00390000012715"/>
<name>A0A670J5E6_PODMU</name>
<comment type="catalytic activity">
    <reaction evidence="1">
        <text>Exonucleolytic cleavage in the 3'- to 5'-direction to yield nucleoside 5'-phosphates.</text>
        <dbReference type="EC" id="3.1.11.2"/>
    </reaction>
</comment>
<evidence type="ECO:0000256" key="10">
    <source>
        <dbReference type="ARBA" id="ARBA00023242"/>
    </source>
</evidence>
<evidence type="ECO:0000256" key="7">
    <source>
        <dbReference type="ARBA" id="ARBA00022801"/>
    </source>
</evidence>
<evidence type="ECO:0000256" key="4">
    <source>
        <dbReference type="ARBA" id="ARBA00012115"/>
    </source>
</evidence>